<name>A0ABW1K135_9ACTN</name>
<dbReference type="PANTHER" id="PTHR12049:SF7">
    <property type="entry name" value="PROTEIN ARGININE METHYLTRANSFERASE NDUFAF7, MITOCHONDRIAL"/>
    <property type="match status" value="1"/>
</dbReference>
<dbReference type="SUPFAM" id="SSF53335">
    <property type="entry name" value="S-adenosyl-L-methionine-dependent methyltransferases"/>
    <property type="match status" value="1"/>
</dbReference>
<dbReference type="EC" id="2.1.1.-" evidence="3"/>
<dbReference type="InterPro" id="IPR029063">
    <property type="entry name" value="SAM-dependent_MTases_sf"/>
</dbReference>
<evidence type="ECO:0000313" key="4">
    <source>
        <dbReference type="Proteomes" id="UP001596203"/>
    </source>
</evidence>
<comment type="caution">
    <text evidence="3">The sequence shown here is derived from an EMBL/GenBank/DDBJ whole genome shotgun (WGS) entry which is preliminary data.</text>
</comment>
<dbReference type="RefSeq" id="WP_377417498.1">
    <property type="nucleotide sequence ID" value="NZ_JBHSPR010000001.1"/>
</dbReference>
<dbReference type="EMBL" id="JBHSPR010000001">
    <property type="protein sequence ID" value="MFC6015452.1"/>
    <property type="molecule type" value="Genomic_DNA"/>
</dbReference>
<keyword evidence="2 3" id="KW-0808">Transferase</keyword>
<organism evidence="3 4">
    <name type="scientific">Plantactinospora solaniradicis</name>
    <dbReference type="NCBI Taxonomy" id="1723736"/>
    <lineage>
        <taxon>Bacteria</taxon>
        <taxon>Bacillati</taxon>
        <taxon>Actinomycetota</taxon>
        <taxon>Actinomycetes</taxon>
        <taxon>Micromonosporales</taxon>
        <taxon>Micromonosporaceae</taxon>
        <taxon>Plantactinospora</taxon>
    </lineage>
</organism>
<dbReference type="GO" id="GO:0008168">
    <property type="term" value="F:methyltransferase activity"/>
    <property type="evidence" value="ECO:0007669"/>
    <property type="project" value="UniProtKB-KW"/>
</dbReference>
<dbReference type="Pfam" id="PF02636">
    <property type="entry name" value="Methyltransf_28"/>
    <property type="match status" value="1"/>
</dbReference>
<proteinExistence type="predicted"/>
<dbReference type="InterPro" id="IPR038375">
    <property type="entry name" value="NDUFAF7_sf"/>
</dbReference>
<dbReference type="Proteomes" id="UP001596203">
    <property type="component" value="Unassembled WGS sequence"/>
</dbReference>
<dbReference type="GO" id="GO:0032259">
    <property type="term" value="P:methylation"/>
    <property type="evidence" value="ECO:0007669"/>
    <property type="project" value="UniProtKB-KW"/>
</dbReference>
<evidence type="ECO:0000256" key="1">
    <source>
        <dbReference type="ARBA" id="ARBA00022603"/>
    </source>
</evidence>
<accession>A0ABW1K135</accession>
<dbReference type="PANTHER" id="PTHR12049">
    <property type="entry name" value="PROTEIN ARGININE METHYLTRANSFERASE NDUFAF7, MITOCHONDRIAL"/>
    <property type="match status" value="1"/>
</dbReference>
<keyword evidence="4" id="KW-1185">Reference proteome</keyword>
<dbReference type="InterPro" id="IPR003788">
    <property type="entry name" value="NDUFAF7"/>
</dbReference>
<evidence type="ECO:0000256" key="2">
    <source>
        <dbReference type="ARBA" id="ARBA00022679"/>
    </source>
</evidence>
<evidence type="ECO:0000313" key="3">
    <source>
        <dbReference type="EMBL" id="MFC6015452.1"/>
    </source>
</evidence>
<protein>
    <submittedName>
        <fullName evidence="3">SAM-dependent methyltransferase</fullName>
        <ecNumber evidence="3">2.1.1.-</ecNumber>
    </submittedName>
</protein>
<gene>
    <name evidence="3" type="ORF">ACFP2T_04470</name>
</gene>
<dbReference type="Gene3D" id="3.40.50.12710">
    <property type="match status" value="1"/>
</dbReference>
<sequence length="324" mass="33873">MPISWRSAMSTALYGSAGFFVTGAGPAAHFRTSAHAVPVLGTALLRLLDDVDAGLGRPDPLDVVDVGAGRGELLTTLARLAPPELAARLRLTAVELAPRPDALPEAIAWRPDLPDRIVGLLVGTEWLDNVPLDVAVPGPGGWLRMLVDPATGTESVGGPLDPAEADWLAQWWPDQPTGVGRAEVGLARDLAWTGALAALERGLALAVDYGHLRERRPPEGTLTGFRAGRQVAPVPDGSCDLTAHVAIDSVAAAGEKATGLPYQLLSQRTALHNLGIHGRRPPLTLASTDPAGYVRALARASTAAELTDPAGLGGHWWLLQPVGM</sequence>
<reference evidence="4" key="1">
    <citation type="journal article" date="2019" name="Int. J. Syst. Evol. Microbiol.">
        <title>The Global Catalogue of Microorganisms (GCM) 10K type strain sequencing project: providing services to taxonomists for standard genome sequencing and annotation.</title>
        <authorList>
            <consortium name="The Broad Institute Genomics Platform"/>
            <consortium name="The Broad Institute Genome Sequencing Center for Infectious Disease"/>
            <person name="Wu L."/>
            <person name="Ma J."/>
        </authorList>
    </citation>
    <scope>NUCLEOTIDE SEQUENCE [LARGE SCALE GENOMIC DNA]</scope>
    <source>
        <strain evidence="4">ZS-35-S2</strain>
    </source>
</reference>
<keyword evidence="1 3" id="KW-0489">Methyltransferase</keyword>